<organism evidence="1 2">
    <name type="scientific">Candidatus Syntrophosphaera thermopropionivorans</name>
    <dbReference type="NCBI Taxonomy" id="2593015"/>
    <lineage>
        <taxon>Bacteria</taxon>
        <taxon>Pseudomonadati</taxon>
        <taxon>Candidatus Cloacimonadota</taxon>
        <taxon>Candidatus Cloacimonadia</taxon>
        <taxon>Candidatus Cloacimonadales</taxon>
        <taxon>Candidatus Cloacimonadaceae</taxon>
        <taxon>Candidatus Syntrophosphaera</taxon>
    </lineage>
</organism>
<protein>
    <submittedName>
        <fullName evidence="1">ABC transporter substrate-binding protein</fullName>
    </submittedName>
</protein>
<comment type="caution">
    <text evidence="1">The sequence shown here is derived from an EMBL/GenBank/DDBJ whole genome shotgun (WGS) entry which is preliminary data.</text>
</comment>
<sequence length="338" mass="39123">MRSSITLLIGIALIFAGFCLSCEKKTSPEETITSQEEKSVPPTHLHKVRYTIKWLHQAQFAGAYMAKEMGFFQQYGLDVEIIQGGVDNPPYKALINGKTEFCSMNLITAVERNNPEFPLINLAQISQKNSSWLVGKKTTGIKNLQDLNGRKVGVWRDEAGDHIRYFLNDNKIRAQIIPLDWSVNLFLNDAIDMMNVMSYNEYHRILMAGMEPEDLVVFNLSDYGYDLVDDGTYTSRAYYIQHPELCKNFTKALIEGWIYALNHPDETVNVVVRYMRDNHLPANYNHQYWMLNRMRERILENPDKVGYLNPEDLALAEEILKRNGKLAYPVEYKEFFLQ</sequence>
<reference evidence="1" key="1">
    <citation type="submission" date="2019-03" db="EMBL/GenBank/DDBJ databases">
        <title>Candidatus Syntrophosphaera thermopropionivorans: a novel player in syntrophic propionate oxidation during anaerobic digestion.</title>
        <authorList>
            <person name="Dyksma S."/>
        </authorList>
    </citation>
    <scope>NUCLEOTIDE SEQUENCE</scope>
    <source>
        <strain evidence="1">W5</strain>
    </source>
</reference>
<keyword evidence="2" id="KW-1185">Reference proteome</keyword>
<accession>A0AC61QKE8</accession>
<name>A0AC61QKE8_9BACT</name>
<evidence type="ECO:0000313" key="2">
    <source>
        <dbReference type="Proteomes" id="UP000294588"/>
    </source>
</evidence>
<gene>
    <name evidence="1" type="ORF">E0946_01680</name>
</gene>
<dbReference type="Proteomes" id="UP000294588">
    <property type="component" value="Unassembled WGS sequence"/>
</dbReference>
<proteinExistence type="predicted"/>
<evidence type="ECO:0000313" key="1">
    <source>
        <dbReference type="EMBL" id="TDF74161.1"/>
    </source>
</evidence>
<dbReference type="EMBL" id="SMOG01000002">
    <property type="protein sequence ID" value="TDF74161.1"/>
    <property type="molecule type" value="Genomic_DNA"/>
</dbReference>